<dbReference type="CDD" id="cd08648">
    <property type="entry name" value="FMT_core_Formyl-FH4-Hydrolase_C"/>
    <property type="match status" value="1"/>
</dbReference>
<evidence type="ECO:0000313" key="7">
    <source>
        <dbReference type="EMBL" id="MDT0419310.1"/>
    </source>
</evidence>
<reference evidence="7" key="2">
    <citation type="submission" date="2024-03" db="EMBL/GenBank/DDBJ databases">
        <title>30 novel species of actinomycetes from the DSMZ collection.</title>
        <authorList>
            <person name="Nouioui I."/>
        </authorList>
    </citation>
    <scope>NUCLEOTIDE SEQUENCE</scope>
    <source>
        <strain evidence="6 9">DSM 41979</strain>
        <strain evidence="7">DSM 41982</strain>
    </source>
</reference>
<evidence type="ECO:0000256" key="1">
    <source>
        <dbReference type="ARBA" id="ARBA00022563"/>
    </source>
</evidence>
<dbReference type="Pfam" id="PF00551">
    <property type="entry name" value="Formyl_trans_N"/>
    <property type="match status" value="1"/>
</dbReference>
<dbReference type="Gene3D" id="3.30.70.260">
    <property type="match status" value="1"/>
</dbReference>
<dbReference type="PRINTS" id="PR01575">
    <property type="entry name" value="FFH4HYDRLASE"/>
</dbReference>
<keyword evidence="1 3" id="KW-0554">One-carbon metabolism</keyword>
<dbReference type="GO" id="GO:0008864">
    <property type="term" value="F:formyltetrahydrofolate deformylase activity"/>
    <property type="evidence" value="ECO:0007669"/>
    <property type="project" value="UniProtKB-UniRule"/>
</dbReference>
<keyword evidence="3" id="KW-0658">Purine biosynthesis</keyword>
<dbReference type="InterPro" id="IPR036477">
    <property type="entry name" value="Formyl_transf_N_sf"/>
</dbReference>
<evidence type="ECO:0000313" key="8">
    <source>
        <dbReference type="Proteomes" id="UP001183607"/>
    </source>
</evidence>
<dbReference type="InterPro" id="IPR041729">
    <property type="entry name" value="Formyl-FH4-Hydrolase_C"/>
</dbReference>
<comment type="catalytic activity">
    <reaction evidence="3">
        <text>(6R)-10-formyltetrahydrofolate + H2O = (6S)-5,6,7,8-tetrahydrofolate + formate + H(+)</text>
        <dbReference type="Rhea" id="RHEA:19833"/>
        <dbReference type="ChEBI" id="CHEBI:15377"/>
        <dbReference type="ChEBI" id="CHEBI:15378"/>
        <dbReference type="ChEBI" id="CHEBI:15740"/>
        <dbReference type="ChEBI" id="CHEBI:57453"/>
        <dbReference type="ChEBI" id="CHEBI:195366"/>
        <dbReference type="EC" id="3.5.1.10"/>
    </reaction>
</comment>
<dbReference type="GO" id="GO:0006189">
    <property type="term" value="P:'de novo' IMP biosynthetic process"/>
    <property type="evidence" value="ECO:0007669"/>
    <property type="project" value="UniProtKB-UniRule"/>
</dbReference>
<evidence type="ECO:0000256" key="2">
    <source>
        <dbReference type="ARBA" id="ARBA00022801"/>
    </source>
</evidence>
<dbReference type="Proteomes" id="UP001183610">
    <property type="component" value="Unassembled WGS sequence"/>
</dbReference>
<dbReference type="Proteomes" id="UP001183607">
    <property type="component" value="Unassembled WGS sequence"/>
</dbReference>
<feature type="active site" evidence="3">
    <location>
        <position position="249"/>
    </location>
</feature>
<evidence type="ECO:0000313" key="6">
    <source>
        <dbReference type="EMBL" id="MDT0412712.1"/>
    </source>
</evidence>
<dbReference type="PROSITE" id="PS51671">
    <property type="entry name" value="ACT"/>
    <property type="match status" value="1"/>
</dbReference>
<evidence type="ECO:0000259" key="5">
    <source>
        <dbReference type="PROSITE" id="PS51671"/>
    </source>
</evidence>
<dbReference type="RefSeq" id="WP_007825606.1">
    <property type="nucleotide sequence ID" value="NZ_JAVRER010000071.1"/>
</dbReference>
<dbReference type="EMBL" id="JAVRET010000092">
    <property type="protein sequence ID" value="MDT0412712.1"/>
    <property type="molecule type" value="Genomic_DNA"/>
</dbReference>
<dbReference type="SUPFAM" id="SSF55021">
    <property type="entry name" value="ACT-like"/>
    <property type="match status" value="1"/>
</dbReference>
<proteinExistence type="inferred from homology"/>
<comment type="similarity">
    <text evidence="3">Belongs to the PurU family.</text>
</comment>
<dbReference type="InterPro" id="IPR044074">
    <property type="entry name" value="PurU_ACT"/>
</dbReference>
<dbReference type="InterPro" id="IPR002376">
    <property type="entry name" value="Formyl_transf_N"/>
</dbReference>
<name>A0ABD5EGG8_9ACTN</name>
<dbReference type="AlphaFoldDB" id="A0ABD5EGG8"/>
<evidence type="ECO:0000313" key="9">
    <source>
        <dbReference type="Proteomes" id="UP001183610"/>
    </source>
</evidence>
<sequence>MTEQPAPVVGSAALAAPTSSYVLTLSCPDKQGIVHAVSSFLFMTGGNIEDSQQFGDADTGLFFMRVGFSVESTGQDGEPTGLDKLRASFAAIGEAFRMDWQIHRAGERMRVAILVSKFGHCLNDLLFRSRSGALPVEIAAVVSNHTDFRELTASYGVPFHHIPVPKDGKAQAEQRFLDLVAEEDVELVVLARYMQVLSDDLCKKLSGRIINIHHSFLPSFKGAKPYHQAHARGVKLIGATAHYVTADLDEGPIIEQEVERVTHAATPAQLVATGRDVECQALARAVKWHAEHRILLNGRRTVVFA</sequence>
<dbReference type="InterPro" id="IPR002912">
    <property type="entry name" value="ACT_dom"/>
</dbReference>
<comment type="function">
    <text evidence="3">Catalyzes the hydrolysis of 10-formyltetrahydrofolate (formyl-FH4) to formate and tetrahydrofolate (FH4).</text>
</comment>
<dbReference type="PANTHER" id="PTHR42706">
    <property type="entry name" value="FORMYLTETRAHYDROFOLATE DEFORMYLASE"/>
    <property type="match status" value="1"/>
</dbReference>
<organism evidence="7 8">
    <name type="scientific">Streptomyces evansiae</name>
    <dbReference type="NCBI Taxonomy" id="3075535"/>
    <lineage>
        <taxon>Bacteria</taxon>
        <taxon>Bacillati</taxon>
        <taxon>Actinomycetota</taxon>
        <taxon>Actinomycetes</taxon>
        <taxon>Kitasatosporales</taxon>
        <taxon>Streptomycetaceae</taxon>
        <taxon>Streptomyces</taxon>
    </lineage>
</organism>
<dbReference type="InterPro" id="IPR045865">
    <property type="entry name" value="ACT-like_dom_sf"/>
</dbReference>
<dbReference type="HAMAP" id="MF_01927">
    <property type="entry name" value="PurU"/>
    <property type="match status" value="1"/>
</dbReference>
<dbReference type="PIRSF" id="PIRSF036480">
    <property type="entry name" value="FormyFH4_hydr"/>
    <property type="match status" value="1"/>
</dbReference>
<accession>A0ABD5EGG8</accession>
<gene>
    <name evidence="3 7" type="primary">purU</name>
    <name evidence="7" type="ORF">RM574_27910</name>
    <name evidence="6" type="ORF">RM698_27160</name>
</gene>
<dbReference type="EMBL" id="JAVRER010000071">
    <property type="protein sequence ID" value="MDT0419310.1"/>
    <property type="molecule type" value="Genomic_DNA"/>
</dbReference>
<comment type="caution">
    <text evidence="7">The sequence shown here is derived from an EMBL/GenBank/DDBJ whole genome shotgun (WGS) entry which is preliminary data.</text>
</comment>
<dbReference type="EC" id="3.5.1.10" evidence="3 4"/>
<dbReference type="NCBIfam" id="NF004684">
    <property type="entry name" value="PRK06027.1"/>
    <property type="match status" value="1"/>
</dbReference>
<comment type="pathway">
    <text evidence="3">Purine metabolism; IMP biosynthesis via de novo pathway; formate from 10-formyl-5,6,7,8-tetrahydrofolate: step 1/1.</text>
</comment>
<keyword evidence="9" id="KW-1185">Reference proteome</keyword>
<dbReference type="InterPro" id="IPR004810">
    <property type="entry name" value="PurU"/>
</dbReference>
<dbReference type="PANTHER" id="PTHR42706:SF1">
    <property type="entry name" value="FORMYLTETRAHYDROFOLATE DEFORMYLASE 2, MITOCHONDRIAL"/>
    <property type="match status" value="1"/>
</dbReference>
<dbReference type="GO" id="GO:0006730">
    <property type="term" value="P:one-carbon metabolic process"/>
    <property type="evidence" value="ECO:0007669"/>
    <property type="project" value="UniProtKB-KW"/>
</dbReference>
<dbReference type="NCBIfam" id="TIGR00655">
    <property type="entry name" value="PurU"/>
    <property type="match status" value="1"/>
</dbReference>
<evidence type="ECO:0000256" key="3">
    <source>
        <dbReference type="HAMAP-Rule" id="MF_01927"/>
    </source>
</evidence>
<reference evidence="8" key="1">
    <citation type="submission" date="2023-07" db="EMBL/GenBank/DDBJ databases">
        <title>30 novel species of actinomycetes from the DSMZ collection.</title>
        <authorList>
            <person name="Nouioui I."/>
        </authorList>
    </citation>
    <scope>NUCLEOTIDE SEQUENCE [LARGE SCALE GENOMIC DNA]</scope>
    <source>
        <strain evidence="8">DSM 41982</strain>
    </source>
</reference>
<protein>
    <recommendedName>
        <fullName evidence="3 4">Formyltetrahydrofolate deformylase</fullName>
        <ecNumber evidence="3 4">3.5.1.10</ecNumber>
    </recommendedName>
    <alternativeName>
        <fullName evidence="3">Formyl-FH(4) hydrolase</fullName>
    </alternativeName>
</protein>
<evidence type="ECO:0000256" key="4">
    <source>
        <dbReference type="NCBIfam" id="TIGR00655"/>
    </source>
</evidence>
<dbReference type="SUPFAM" id="SSF53328">
    <property type="entry name" value="Formyltransferase"/>
    <property type="match status" value="1"/>
</dbReference>
<keyword evidence="2 3" id="KW-0378">Hydrolase</keyword>
<dbReference type="Gene3D" id="3.40.50.170">
    <property type="entry name" value="Formyl transferase, N-terminal domain"/>
    <property type="match status" value="1"/>
</dbReference>
<feature type="domain" description="ACT" evidence="5">
    <location>
        <begin position="22"/>
        <end position="107"/>
    </location>
</feature>
<dbReference type="CDD" id="cd04875">
    <property type="entry name" value="ACT_F4HF-DF"/>
    <property type="match status" value="1"/>
</dbReference>